<dbReference type="AlphaFoldDB" id="A0AAW9MWN9"/>
<evidence type="ECO:0000313" key="3">
    <source>
        <dbReference type="Proteomes" id="UP001357733"/>
    </source>
</evidence>
<dbReference type="Proteomes" id="UP001357733">
    <property type="component" value="Unassembled WGS sequence"/>
</dbReference>
<organism evidence="2 3">
    <name type="scientific">Citroniella saccharovorans</name>
    <dbReference type="NCBI Taxonomy" id="2053367"/>
    <lineage>
        <taxon>Bacteria</taxon>
        <taxon>Bacillati</taxon>
        <taxon>Bacillota</taxon>
        <taxon>Tissierellia</taxon>
        <taxon>Tissierellales</taxon>
        <taxon>Peptoniphilaceae</taxon>
        <taxon>Citroniella</taxon>
    </lineage>
</organism>
<dbReference type="InterPro" id="IPR007391">
    <property type="entry name" value="Vancomycin_resist_VanW"/>
</dbReference>
<comment type="caution">
    <text evidence="2">The sequence shown here is derived from an EMBL/GenBank/DDBJ whole genome shotgun (WGS) entry which is preliminary data.</text>
</comment>
<evidence type="ECO:0000313" key="2">
    <source>
        <dbReference type="EMBL" id="MEB3430173.1"/>
    </source>
</evidence>
<dbReference type="Pfam" id="PF04294">
    <property type="entry name" value="VanW"/>
    <property type="match status" value="1"/>
</dbReference>
<protein>
    <submittedName>
        <fullName evidence="2">VanW family protein</fullName>
    </submittedName>
</protein>
<dbReference type="PROSITE" id="PS51257">
    <property type="entry name" value="PROKAR_LIPOPROTEIN"/>
    <property type="match status" value="1"/>
</dbReference>
<dbReference type="PANTHER" id="PTHR35788">
    <property type="entry name" value="EXPORTED PROTEIN-RELATED"/>
    <property type="match status" value="1"/>
</dbReference>
<dbReference type="RefSeq" id="WP_324620363.1">
    <property type="nucleotide sequence ID" value="NZ_JAYKOT010000003.1"/>
</dbReference>
<keyword evidence="3" id="KW-1185">Reference proteome</keyword>
<reference evidence="2 3" key="1">
    <citation type="submission" date="2024-01" db="EMBL/GenBank/DDBJ databases">
        <title>Complete genome sequence of Citroniella saccharovorans strain M6.X9, isolated from human fecal sample.</title>
        <authorList>
            <person name="Cheng G."/>
            <person name="Westerholm M."/>
            <person name="Schnurer A."/>
        </authorList>
    </citation>
    <scope>NUCLEOTIDE SEQUENCE [LARGE SCALE GENOMIC DNA]</scope>
    <source>
        <strain evidence="2 3">DSM 29873</strain>
    </source>
</reference>
<gene>
    <name evidence="2" type="ORF">VLK81_09275</name>
</gene>
<name>A0AAW9MWN9_9FIRM</name>
<accession>A0AAW9MWN9</accession>
<proteinExistence type="predicted"/>
<dbReference type="EMBL" id="JAYKOT010000003">
    <property type="protein sequence ID" value="MEB3430173.1"/>
    <property type="molecule type" value="Genomic_DNA"/>
</dbReference>
<dbReference type="InterPro" id="IPR052913">
    <property type="entry name" value="Glycopeptide_resist_protein"/>
</dbReference>
<evidence type="ECO:0000259" key="1">
    <source>
        <dbReference type="Pfam" id="PF12229"/>
    </source>
</evidence>
<dbReference type="PANTHER" id="PTHR35788:SF1">
    <property type="entry name" value="EXPORTED PROTEIN"/>
    <property type="match status" value="1"/>
</dbReference>
<feature type="domain" description="YoaR-like putative peptidoglycan binding" evidence="1">
    <location>
        <begin position="105"/>
        <end position="211"/>
    </location>
</feature>
<sequence>MKNKSKLILFILAGVFLSGCSHVSKIPNAKSKDFNNKAEAKSYSQESLTDSELEKSLNIYKGVTVNGIDISDMNRLVAVNVLKEKFEKNLDDKKINFKKGDDVLTYSLRDLGYSYDYDKATKEAFKLGRGKSAEEIKKIKENPVDIKMDLVRSKEKVDEIIASIKEKYDVAGGESYYVYDFENGKVVAKAGDPGKKVDQENLVHMIHRNEKDGGDIELPIIDVQEEPRQDLADRVNGTIGSAESTFNRWFWARAENIRVSTEALNGAVIGPGETFSVNSFIGDTTPDKGYQEAVVIVGDKEVPGYGGGVCQTSTCLYQAVLKADLEVILRYPHTMLMSYSPGGLDSTIEYGQADLVFKNPYDFPIVIKSYYEPGYISFSIEGDTNTKNYNISIFSELLDTTPAKTEYIDDDSLEKGAEVVEVQPHDGSHYRAYKKNETTGKVEVIGDTWYPVINAKIKKNL</sequence>
<dbReference type="InterPro" id="IPR022029">
    <property type="entry name" value="YoaR-like_PG-bd"/>
</dbReference>
<dbReference type="Pfam" id="PF12229">
    <property type="entry name" value="PG_binding_4"/>
    <property type="match status" value="1"/>
</dbReference>